<protein>
    <submittedName>
        <fullName evidence="2">Uncharacterized protein</fullName>
    </submittedName>
</protein>
<accession>A0AAN9S9H5</accession>
<feature type="compositionally biased region" description="Acidic residues" evidence="1">
    <location>
        <begin position="79"/>
        <end position="90"/>
    </location>
</feature>
<evidence type="ECO:0000313" key="2">
    <source>
        <dbReference type="EMBL" id="KAK7391085.1"/>
    </source>
</evidence>
<dbReference type="Proteomes" id="UP001386955">
    <property type="component" value="Unassembled WGS sequence"/>
</dbReference>
<name>A0AAN9S9H5_PSOTE</name>
<organism evidence="2 3">
    <name type="scientific">Psophocarpus tetragonolobus</name>
    <name type="common">Winged bean</name>
    <name type="synonym">Dolichos tetragonolobus</name>
    <dbReference type="NCBI Taxonomy" id="3891"/>
    <lineage>
        <taxon>Eukaryota</taxon>
        <taxon>Viridiplantae</taxon>
        <taxon>Streptophyta</taxon>
        <taxon>Embryophyta</taxon>
        <taxon>Tracheophyta</taxon>
        <taxon>Spermatophyta</taxon>
        <taxon>Magnoliopsida</taxon>
        <taxon>eudicotyledons</taxon>
        <taxon>Gunneridae</taxon>
        <taxon>Pentapetalae</taxon>
        <taxon>rosids</taxon>
        <taxon>fabids</taxon>
        <taxon>Fabales</taxon>
        <taxon>Fabaceae</taxon>
        <taxon>Papilionoideae</taxon>
        <taxon>50 kb inversion clade</taxon>
        <taxon>NPAAA clade</taxon>
        <taxon>indigoferoid/millettioid clade</taxon>
        <taxon>Phaseoleae</taxon>
        <taxon>Psophocarpus</taxon>
    </lineage>
</organism>
<evidence type="ECO:0000256" key="1">
    <source>
        <dbReference type="SAM" id="MobiDB-lite"/>
    </source>
</evidence>
<sequence>MRSTLMMTLVTDDDNCWAEIIIGLRDGAFVKRDDVMKIVRIFSENSTMNLRARRRSTDKKDSDVQAREDEDLAASKLVDEEEEDEGETTLEVDGVAVAE</sequence>
<gene>
    <name evidence="2" type="ORF">VNO78_19438</name>
</gene>
<dbReference type="EMBL" id="JAYMYS010000005">
    <property type="protein sequence ID" value="KAK7391085.1"/>
    <property type="molecule type" value="Genomic_DNA"/>
</dbReference>
<comment type="caution">
    <text evidence="2">The sequence shown here is derived from an EMBL/GenBank/DDBJ whole genome shotgun (WGS) entry which is preliminary data.</text>
</comment>
<dbReference type="AlphaFoldDB" id="A0AAN9S9H5"/>
<proteinExistence type="predicted"/>
<keyword evidence="3" id="KW-1185">Reference proteome</keyword>
<evidence type="ECO:0000313" key="3">
    <source>
        <dbReference type="Proteomes" id="UP001386955"/>
    </source>
</evidence>
<feature type="compositionally biased region" description="Basic and acidic residues" evidence="1">
    <location>
        <begin position="58"/>
        <end position="67"/>
    </location>
</feature>
<reference evidence="2 3" key="1">
    <citation type="submission" date="2024-01" db="EMBL/GenBank/DDBJ databases">
        <title>The genomes of 5 underutilized Papilionoideae crops provide insights into root nodulation and disease resistanc.</title>
        <authorList>
            <person name="Jiang F."/>
        </authorList>
    </citation>
    <scope>NUCLEOTIDE SEQUENCE [LARGE SCALE GENOMIC DNA]</scope>
    <source>
        <strain evidence="2">DUOXIRENSHENG_FW03</strain>
        <tissue evidence="2">Leaves</tissue>
    </source>
</reference>
<feature type="region of interest" description="Disordered" evidence="1">
    <location>
        <begin position="51"/>
        <end position="99"/>
    </location>
</feature>